<keyword evidence="6 9" id="KW-1133">Transmembrane helix</keyword>
<feature type="transmembrane region" description="Helical" evidence="9">
    <location>
        <begin position="59"/>
        <end position="82"/>
    </location>
</feature>
<dbReference type="STRING" id="1732.SAMN02910417_01243"/>
<dbReference type="Proteomes" id="UP000199228">
    <property type="component" value="Unassembled WGS sequence"/>
</dbReference>
<keyword evidence="7 9" id="KW-0811">Translocation</keyword>
<proteinExistence type="inferred from homology"/>
<dbReference type="GO" id="GO:0015450">
    <property type="term" value="F:protein-transporting ATPase activity"/>
    <property type="evidence" value="ECO:0007669"/>
    <property type="project" value="UniProtKB-UniRule"/>
</dbReference>
<accession>A0A1G6B6W6</accession>
<dbReference type="InterPro" id="IPR004692">
    <property type="entry name" value="SecG"/>
</dbReference>
<protein>
    <recommendedName>
        <fullName evidence="9">Protein-export membrane protein SecG</fullName>
    </recommendedName>
</protein>
<keyword evidence="4 9" id="KW-0812">Transmembrane</keyword>
<evidence type="ECO:0000313" key="11">
    <source>
        <dbReference type="Proteomes" id="UP000199228"/>
    </source>
</evidence>
<keyword evidence="9" id="KW-1003">Cell membrane</keyword>
<dbReference type="OrthoDB" id="1708246at2"/>
<dbReference type="GO" id="GO:0009306">
    <property type="term" value="P:protein secretion"/>
    <property type="evidence" value="ECO:0007669"/>
    <property type="project" value="UniProtKB-UniRule"/>
</dbReference>
<comment type="similarity">
    <text evidence="2 9">Belongs to the SecG family.</text>
</comment>
<evidence type="ECO:0000256" key="6">
    <source>
        <dbReference type="ARBA" id="ARBA00022989"/>
    </source>
</evidence>
<evidence type="ECO:0000313" key="10">
    <source>
        <dbReference type="EMBL" id="SDB16319.1"/>
    </source>
</evidence>
<dbReference type="EMBL" id="FMXR01000008">
    <property type="protein sequence ID" value="SDB16319.1"/>
    <property type="molecule type" value="Genomic_DNA"/>
</dbReference>
<comment type="function">
    <text evidence="9">Involved in protein export. Participates in an early event of protein translocation.</text>
</comment>
<keyword evidence="5 9" id="KW-0653">Protein transport</keyword>
<evidence type="ECO:0000256" key="2">
    <source>
        <dbReference type="ARBA" id="ARBA00008445"/>
    </source>
</evidence>
<dbReference type="Pfam" id="PF03840">
    <property type="entry name" value="SecG"/>
    <property type="match status" value="1"/>
</dbReference>
<dbReference type="RefSeq" id="WP_090173319.1">
    <property type="nucleotide sequence ID" value="NZ_FMXR01000008.1"/>
</dbReference>
<comment type="subcellular location">
    <subcellularLocation>
        <location evidence="9">Cell membrane</location>
        <topology evidence="9">Multi-pass membrane protein</topology>
    </subcellularLocation>
    <subcellularLocation>
        <location evidence="1">Membrane</location>
        <topology evidence="1">Multi-pass membrane protein</topology>
    </subcellularLocation>
</comment>
<dbReference type="GO" id="GO:0005886">
    <property type="term" value="C:plasma membrane"/>
    <property type="evidence" value="ECO:0007669"/>
    <property type="project" value="UniProtKB-SubCell"/>
</dbReference>
<feature type="transmembrane region" description="Helical" evidence="9">
    <location>
        <begin position="6"/>
        <end position="25"/>
    </location>
</feature>
<evidence type="ECO:0000256" key="9">
    <source>
        <dbReference type="RuleBase" id="RU365087"/>
    </source>
</evidence>
<dbReference type="AlphaFoldDB" id="A0A1G6B6W6"/>
<evidence type="ECO:0000256" key="7">
    <source>
        <dbReference type="ARBA" id="ARBA00023010"/>
    </source>
</evidence>
<evidence type="ECO:0000256" key="3">
    <source>
        <dbReference type="ARBA" id="ARBA00022448"/>
    </source>
</evidence>
<keyword evidence="11" id="KW-1185">Reference proteome</keyword>
<evidence type="ECO:0000256" key="4">
    <source>
        <dbReference type="ARBA" id="ARBA00022692"/>
    </source>
</evidence>
<organism evidence="10 11">
    <name type="scientific">Eubacterium oxidoreducens</name>
    <dbReference type="NCBI Taxonomy" id="1732"/>
    <lineage>
        <taxon>Bacteria</taxon>
        <taxon>Bacillati</taxon>
        <taxon>Bacillota</taxon>
        <taxon>Clostridia</taxon>
        <taxon>Eubacteriales</taxon>
        <taxon>Eubacteriaceae</taxon>
        <taxon>Eubacterium</taxon>
    </lineage>
</organism>
<name>A0A1G6B6W6_EUBOX</name>
<keyword evidence="8 9" id="KW-0472">Membrane</keyword>
<evidence type="ECO:0000256" key="1">
    <source>
        <dbReference type="ARBA" id="ARBA00004141"/>
    </source>
</evidence>
<reference evidence="10 11" key="1">
    <citation type="submission" date="2016-10" db="EMBL/GenBank/DDBJ databases">
        <authorList>
            <person name="de Groot N.N."/>
        </authorList>
    </citation>
    <scope>NUCLEOTIDE SEQUENCE [LARGE SCALE GENOMIC DNA]</scope>
    <source>
        <strain evidence="10 11">DSM 3217</strain>
    </source>
</reference>
<evidence type="ECO:0000256" key="5">
    <source>
        <dbReference type="ARBA" id="ARBA00022927"/>
    </source>
</evidence>
<gene>
    <name evidence="10" type="ORF">SAMN02910417_01243</name>
</gene>
<keyword evidence="3 9" id="KW-0813">Transport</keyword>
<sequence>MDTLKIILIIVLIAVCAIGSIIILMQEGKQNGLGALSGSMTSNDSYWSKNKGRSKEGTLVKITTLFVVLFMGISLVLSMGFFN</sequence>
<evidence type="ECO:0000256" key="8">
    <source>
        <dbReference type="ARBA" id="ARBA00023136"/>
    </source>
</evidence>
<dbReference type="NCBIfam" id="TIGR00810">
    <property type="entry name" value="secG"/>
    <property type="match status" value="1"/>
</dbReference>